<evidence type="ECO:0000313" key="4">
    <source>
        <dbReference type="Proteomes" id="UP000318733"/>
    </source>
</evidence>
<evidence type="ECO:0000313" key="3">
    <source>
        <dbReference type="EMBL" id="TSJ43894.1"/>
    </source>
</evidence>
<protein>
    <recommendedName>
        <fullName evidence="2">Uncharacterized protein YyaB-like PH domain-containing protein</fullName>
    </recommendedName>
</protein>
<dbReference type="GO" id="GO:0030153">
    <property type="term" value="P:bacteriocin immunity"/>
    <property type="evidence" value="ECO:0007669"/>
    <property type="project" value="InterPro"/>
</dbReference>
<dbReference type="AlphaFoldDB" id="A0A556MVC4"/>
<dbReference type="RefSeq" id="WP_186292586.1">
    <property type="nucleotide sequence ID" value="NZ_VLPK01000001.1"/>
</dbReference>
<feature type="transmembrane region" description="Helical" evidence="1">
    <location>
        <begin position="12"/>
        <end position="28"/>
    </location>
</feature>
<keyword evidence="1" id="KW-0472">Membrane</keyword>
<name>A0A556MVC4_9SPHI</name>
<evidence type="ECO:0000259" key="2">
    <source>
        <dbReference type="Pfam" id="PF06713"/>
    </source>
</evidence>
<gene>
    <name evidence="3" type="ORF">FO440_06830</name>
</gene>
<feature type="domain" description="Uncharacterized protein YyaB-like PH" evidence="2">
    <location>
        <begin position="52"/>
        <end position="125"/>
    </location>
</feature>
<comment type="caution">
    <text evidence="3">The sequence shown here is derived from an EMBL/GenBank/DDBJ whole genome shotgun (WGS) entry which is preliminary data.</text>
</comment>
<sequence length="143" mass="16065">MVYRSKISPGMWALVSGLIVGLCVYYIINQLWVALMVNLLVVSFITHMIATTRYSITGNILNVHCGFFYNTDIDILSIKSIVETNSMLSAPALSGDRIEIFYNRYDSVVISPPDKMAFISALKIINNGIEFTPKHKKTSKLRV</sequence>
<dbReference type="Pfam" id="PF06713">
    <property type="entry name" value="bPH_4"/>
    <property type="match status" value="1"/>
</dbReference>
<evidence type="ECO:0000256" key="1">
    <source>
        <dbReference type="SAM" id="Phobius"/>
    </source>
</evidence>
<dbReference type="EMBL" id="VLPK01000001">
    <property type="protein sequence ID" value="TSJ43894.1"/>
    <property type="molecule type" value="Genomic_DNA"/>
</dbReference>
<organism evidence="3 4">
    <name type="scientific">Mucilaginibacter corticis</name>
    <dbReference type="NCBI Taxonomy" id="2597670"/>
    <lineage>
        <taxon>Bacteria</taxon>
        <taxon>Pseudomonadati</taxon>
        <taxon>Bacteroidota</taxon>
        <taxon>Sphingobacteriia</taxon>
        <taxon>Sphingobacteriales</taxon>
        <taxon>Sphingobacteriaceae</taxon>
        <taxon>Mucilaginibacter</taxon>
    </lineage>
</organism>
<keyword evidence="4" id="KW-1185">Reference proteome</keyword>
<reference evidence="3 4" key="1">
    <citation type="submission" date="2019-07" db="EMBL/GenBank/DDBJ databases">
        <authorList>
            <person name="Huq M.A."/>
        </authorList>
    </citation>
    <scope>NUCLEOTIDE SEQUENCE [LARGE SCALE GENOMIC DNA]</scope>
    <source>
        <strain evidence="3 4">MAH-19</strain>
    </source>
</reference>
<dbReference type="InterPro" id="IPR009589">
    <property type="entry name" value="PH_YyaB-like"/>
</dbReference>
<keyword evidence="1" id="KW-1133">Transmembrane helix</keyword>
<accession>A0A556MVC4</accession>
<dbReference type="Proteomes" id="UP000318733">
    <property type="component" value="Unassembled WGS sequence"/>
</dbReference>
<proteinExistence type="predicted"/>
<keyword evidence="1" id="KW-0812">Transmembrane</keyword>